<feature type="active site" evidence="4">
    <location>
        <position position="134"/>
    </location>
</feature>
<evidence type="ECO:0000313" key="6">
    <source>
        <dbReference type="EMBL" id="WDF68101.1"/>
    </source>
</evidence>
<keyword evidence="1 4" id="KW-0378">Hydrolase</keyword>
<proteinExistence type="predicted"/>
<protein>
    <recommendedName>
        <fullName evidence="2">protein-glutamate methylesterase</fullName>
        <ecNumber evidence="2">3.1.1.61</ecNumber>
    </recommendedName>
</protein>
<gene>
    <name evidence="6" type="ORF">PQ465_17610</name>
</gene>
<evidence type="ECO:0000313" key="7">
    <source>
        <dbReference type="Proteomes" id="UP001221558"/>
    </source>
</evidence>
<evidence type="ECO:0000256" key="2">
    <source>
        <dbReference type="ARBA" id="ARBA00039140"/>
    </source>
</evidence>
<dbReference type="InterPro" id="IPR035909">
    <property type="entry name" value="CheB_C"/>
</dbReference>
<evidence type="ECO:0000256" key="4">
    <source>
        <dbReference type="PROSITE-ProRule" id="PRU00050"/>
    </source>
</evidence>
<dbReference type="CDD" id="cd16433">
    <property type="entry name" value="CheB"/>
    <property type="match status" value="1"/>
</dbReference>
<dbReference type="Gene3D" id="3.40.50.180">
    <property type="entry name" value="Methylesterase CheB, C-terminal domain"/>
    <property type="match status" value="1"/>
</dbReference>
<dbReference type="PROSITE" id="PS50122">
    <property type="entry name" value="CHEB"/>
    <property type="match status" value="1"/>
</dbReference>
<name>A0ABY7WEN7_9SPHI</name>
<dbReference type="InterPro" id="IPR000673">
    <property type="entry name" value="Sig_transdc_resp-reg_Me-estase"/>
</dbReference>
<organism evidence="6 7">
    <name type="scientific">Sphingobacterium oryzagri</name>
    <dbReference type="NCBI Taxonomy" id="3025669"/>
    <lineage>
        <taxon>Bacteria</taxon>
        <taxon>Pseudomonadati</taxon>
        <taxon>Bacteroidota</taxon>
        <taxon>Sphingobacteriia</taxon>
        <taxon>Sphingobacteriales</taxon>
        <taxon>Sphingobacteriaceae</taxon>
        <taxon>Sphingobacterium</taxon>
    </lineage>
</organism>
<keyword evidence="7" id="KW-1185">Reference proteome</keyword>
<dbReference type="SUPFAM" id="SSF52738">
    <property type="entry name" value="Methylesterase CheB, C-terminal domain"/>
    <property type="match status" value="1"/>
</dbReference>
<dbReference type="Proteomes" id="UP001221558">
    <property type="component" value="Chromosome"/>
</dbReference>
<dbReference type="PANTHER" id="PTHR42872:SF3">
    <property type="entry name" value="PROTEIN-GLUTAMATE METHYLESTERASE_PROTEIN-GLUTAMINE GLUTAMINASE 1"/>
    <property type="match status" value="1"/>
</dbReference>
<dbReference type="PANTHER" id="PTHR42872">
    <property type="entry name" value="PROTEIN-GLUTAMATE METHYLESTERASE/PROTEIN-GLUTAMINE GLUTAMINASE"/>
    <property type="match status" value="1"/>
</dbReference>
<dbReference type="EC" id="3.1.1.61" evidence="2"/>
<evidence type="ECO:0000256" key="1">
    <source>
        <dbReference type="ARBA" id="ARBA00022801"/>
    </source>
</evidence>
<evidence type="ECO:0000256" key="3">
    <source>
        <dbReference type="ARBA" id="ARBA00048267"/>
    </source>
</evidence>
<evidence type="ECO:0000259" key="5">
    <source>
        <dbReference type="PROSITE" id="PS50122"/>
    </source>
</evidence>
<dbReference type="Pfam" id="PF01339">
    <property type="entry name" value="CheB_methylest"/>
    <property type="match status" value="1"/>
</dbReference>
<feature type="active site" evidence="4">
    <location>
        <position position="41"/>
    </location>
</feature>
<comment type="catalytic activity">
    <reaction evidence="3">
        <text>[protein]-L-glutamate 5-O-methyl ester + H2O = L-glutamyl-[protein] + methanol + H(+)</text>
        <dbReference type="Rhea" id="RHEA:23236"/>
        <dbReference type="Rhea" id="RHEA-COMP:10208"/>
        <dbReference type="Rhea" id="RHEA-COMP:10311"/>
        <dbReference type="ChEBI" id="CHEBI:15377"/>
        <dbReference type="ChEBI" id="CHEBI:15378"/>
        <dbReference type="ChEBI" id="CHEBI:17790"/>
        <dbReference type="ChEBI" id="CHEBI:29973"/>
        <dbReference type="ChEBI" id="CHEBI:82795"/>
        <dbReference type="EC" id="3.1.1.61"/>
    </reaction>
</comment>
<dbReference type="RefSeq" id="WP_274266835.1">
    <property type="nucleotide sequence ID" value="NZ_CP117880.1"/>
</dbReference>
<keyword evidence="4" id="KW-0145">Chemotaxis</keyword>
<sequence length="189" mass="20818">MTNKADEIVVIGGSAGSYNLIVEIIEALPTQYAAAIIIVIHRNPKFTTKIEQTLATRLQRPISQADDKAPILKSAVYFAVPGYHLLIEPDRTFSLDNSELIQFSRPSIDVLFESAAEVYERKCAAFLLSGANKDGSDGISLVQQLGGHAVVQSPEDALITTMPEHAIRTNDQINIYSDQQILSFFRNLK</sequence>
<feature type="domain" description="CheB-type methylesterase" evidence="5">
    <location>
        <begin position="2"/>
        <end position="168"/>
    </location>
</feature>
<reference evidence="6 7" key="1">
    <citation type="submission" date="2023-02" db="EMBL/GenBank/DDBJ databases">
        <title>Genome sequence of Sphingobacterium sp. KACC 22765.</title>
        <authorList>
            <person name="Kim S."/>
            <person name="Heo J."/>
            <person name="Kwon S.-W."/>
        </authorList>
    </citation>
    <scope>NUCLEOTIDE SEQUENCE [LARGE SCALE GENOMIC DNA]</scope>
    <source>
        <strain evidence="6 7">KACC 22765</strain>
    </source>
</reference>
<accession>A0ABY7WEN7</accession>
<dbReference type="EMBL" id="CP117880">
    <property type="protein sequence ID" value="WDF68101.1"/>
    <property type="molecule type" value="Genomic_DNA"/>
</dbReference>
<feature type="active site" evidence="4">
    <location>
        <position position="14"/>
    </location>
</feature>